<name>A0A7S4AW48_9STRA</name>
<gene>
    <name evidence="1" type="ORF">PAUS00366_LOCUS21735</name>
</gene>
<proteinExistence type="predicted"/>
<reference evidence="1" key="1">
    <citation type="submission" date="2021-01" db="EMBL/GenBank/DDBJ databases">
        <authorList>
            <person name="Corre E."/>
            <person name="Pelletier E."/>
            <person name="Niang G."/>
            <person name="Scheremetjew M."/>
            <person name="Finn R."/>
            <person name="Kale V."/>
            <person name="Holt S."/>
            <person name="Cochrane G."/>
            <person name="Meng A."/>
            <person name="Brown T."/>
            <person name="Cohen L."/>
        </authorList>
    </citation>
    <scope>NUCLEOTIDE SEQUENCE</scope>
    <source>
        <strain evidence="1">10249 10 AB</strain>
    </source>
</reference>
<accession>A0A7S4AW48</accession>
<protein>
    <submittedName>
        <fullName evidence="1">Uncharacterized protein</fullName>
    </submittedName>
</protein>
<dbReference type="EMBL" id="HBIX01033110">
    <property type="protein sequence ID" value="CAE0728951.1"/>
    <property type="molecule type" value="Transcribed_RNA"/>
</dbReference>
<organism evidence="1">
    <name type="scientific">Pseudo-nitzschia australis</name>
    <dbReference type="NCBI Taxonomy" id="44445"/>
    <lineage>
        <taxon>Eukaryota</taxon>
        <taxon>Sar</taxon>
        <taxon>Stramenopiles</taxon>
        <taxon>Ochrophyta</taxon>
        <taxon>Bacillariophyta</taxon>
        <taxon>Bacillariophyceae</taxon>
        <taxon>Bacillariophycidae</taxon>
        <taxon>Bacillariales</taxon>
        <taxon>Bacillariaceae</taxon>
        <taxon>Pseudo-nitzschia</taxon>
    </lineage>
</organism>
<dbReference type="AlphaFoldDB" id="A0A7S4AW48"/>
<sequence length="111" mass="12470">MVCSSCSAEQQEGKASLLQGGARRCKFMENSVNARNYSLLARLRDYVCTIHMYNTSSASSFGLSKMICSLQQHKGNHLKTSAQHDKGAKEKKKEVHPLCTQFGQSIHYNHY</sequence>
<evidence type="ECO:0000313" key="1">
    <source>
        <dbReference type="EMBL" id="CAE0728951.1"/>
    </source>
</evidence>